<dbReference type="RefSeq" id="WP_121243369.1">
    <property type="nucleotide sequence ID" value="NZ_BHVV01000004.1"/>
</dbReference>
<dbReference type="AlphaFoldDB" id="A0A497X7J1"/>
<comment type="caution">
    <text evidence="1">The sequence shown here is derived from an EMBL/GenBank/DDBJ whole genome shotgun (WGS) entry which is preliminary data.</text>
</comment>
<reference evidence="1 2" key="1">
    <citation type="submission" date="2018-10" db="EMBL/GenBank/DDBJ databases">
        <title>Genomic Encyclopedia of Type Strains, Phase IV (KMG-IV): sequencing the most valuable type-strain genomes for metagenomic binning, comparative biology and taxonomic classification.</title>
        <authorList>
            <person name="Goeker M."/>
        </authorList>
    </citation>
    <scope>NUCLEOTIDE SEQUENCE [LARGE SCALE GENOMIC DNA]</scope>
    <source>
        <strain evidence="1 2">DSM 26916</strain>
    </source>
</reference>
<dbReference type="OrthoDB" id="9789432at2"/>
<keyword evidence="2" id="KW-1185">Reference proteome</keyword>
<dbReference type="Proteomes" id="UP000268908">
    <property type="component" value="Unassembled WGS sequence"/>
</dbReference>
<sequence>MFNPSRDQARRFLAEAWKKRRDKLPASPLEMIAADIVAMHPEYHVLLEAGEAALAREWTPEDGEANPFLHLSLHLAIEEQLSIDQPPGIRAAFDRRVARRGDRHAALHDALECLGETLWRAQHERRPLDGLAYVECIRRRG</sequence>
<proteinExistence type="predicted"/>
<gene>
    <name evidence="1" type="ORF">DFR35_2883</name>
</gene>
<protein>
    <submittedName>
        <fullName evidence="1">Uncharacterized protein DUF1841</fullName>
    </submittedName>
</protein>
<organism evidence="1 2">
    <name type="scientific">Sulfurisoma sediminicola</name>
    <dbReference type="NCBI Taxonomy" id="1381557"/>
    <lineage>
        <taxon>Bacteria</taxon>
        <taxon>Pseudomonadati</taxon>
        <taxon>Pseudomonadota</taxon>
        <taxon>Betaproteobacteria</taxon>
        <taxon>Nitrosomonadales</taxon>
        <taxon>Sterolibacteriaceae</taxon>
        <taxon>Sulfurisoma</taxon>
    </lineage>
</organism>
<evidence type="ECO:0000313" key="2">
    <source>
        <dbReference type="Proteomes" id="UP000268908"/>
    </source>
</evidence>
<evidence type="ECO:0000313" key="1">
    <source>
        <dbReference type="EMBL" id="RLJ61425.1"/>
    </source>
</evidence>
<dbReference type="InterPro" id="IPR014993">
    <property type="entry name" value="DUF1841"/>
</dbReference>
<name>A0A497X7J1_9PROT</name>
<accession>A0A497X7J1</accession>
<dbReference type="Pfam" id="PF08897">
    <property type="entry name" value="DUF1841"/>
    <property type="match status" value="1"/>
</dbReference>
<dbReference type="EMBL" id="RCCI01000010">
    <property type="protein sequence ID" value="RLJ61425.1"/>
    <property type="molecule type" value="Genomic_DNA"/>
</dbReference>